<proteinExistence type="predicted"/>
<feature type="domain" description="EF-hand" evidence="5">
    <location>
        <begin position="1138"/>
        <end position="1173"/>
    </location>
</feature>
<dbReference type="SUPFAM" id="SSF47473">
    <property type="entry name" value="EF-hand"/>
    <property type="match status" value="6"/>
</dbReference>
<evidence type="ECO:0000256" key="4">
    <source>
        <dbReference type="SAM" id="MobiDB-lite"/>
    </source>
</evidence>
<dbReference type="Pfam" id="PF13499">
    <property type="entry name" value="EF-hand_7"/>
    <property type="match status" value="1"/>
</dbReference>
<evidence type="ECO:0000259" key="5">
    <source>
        <dbReference type="PROSITE" id="PS50222"/>
    </source>
</evidence>
<feature type="region of interest" description="Disordered" evidence="4">
    <location>
        <begin position="716"/>
        <end position="735"/>
    </location>
</feature>
<dbReference type="InterPro" id="IPR011992">
    <property type="entry name" value="EF-hand-dom_pair"/>
</dbReference>
<evidence type="ECO:0000256" key="3">
    <source>
        <dbReference type="ARBA" id="ARBA00022837"/>
    </source>
</evidence>
<dbReference type="PANTHER" id="PTHR34524:SF6">
    <property type="entry name" value="CALCYPHOSINE LIKE"/>
    <property type="match status" value="1"/>
</dbReference>
<accession>A0A7S3NJF0</accession>
<evidence type="ECO:0000256" key="2">
    <source>
        <dbReference type="ARBA" id="ARBA00022737"/>
    </source>
</evidence>
<dbReference type="PANTHER" id="PTHR34524">
    <property type="entry name" value="CALCYPHOSIN"/>
    <property type="match status" value="1"/>
</dbReference>
<reference evidence="6" key="1">
    <citation type="submission" date="2021-01" db="EMBL/GenBank/DDBJ databases">
        <authorList>
            <person name="Corre E."/>
            <person name="Pelletier E."/>
            <person name="Niang G."/>
            <person name="Scheremetjew M."/>
            <person name="Finn R."/>
            <person name="Kale V."/>
            <person name="Holt S."/>
            <person name="Cochrane G."/>
            <person name="Meng A."/>
            <person name="Brown T."/>
            <person name="Cohen L."/>
        </authorList>
    </citation>
    <scope>NUCLEOTIDE SEQUENCE</scope>
    <source>
        <strain evidence="6">CCMP1510</strain>
    </source>
</reference>
<dbReference type="Gene3D" id="1.10.238.10">
    <property type="entry name" value="EF-hand"/>
    <property type="match status" value="8"/>
</dbReference>
<dbReference type="CDD" id="cd00051">
    <property type="entry name" value="EFh"/>
    <property type="match status" value="2"/>
</dbReference>
<feature type="domain" description="EF-hand" evidence="5">
    <location>
        <begin position="543"/>
        <end position="578"/>
    </location>
</feature>
<dbReference type="GO" id="GO:0005509">
    <property type="term" value="F:calcium ion binding"/>
    <property type="evidence" value="ECO:0007669"/>
    <property type="project" value="InterPro"/>
</dbReference>
<protein>
    <recommendedName>
        <fullName evidence="5">EF-hand domain-containing protein</fullName>
    </recommendedName>
</protein>
<feature type="region of interest" description="Disordered" evidence="4">
    <location>
        <begin position="689"/>
        <end position="708"/>
    </location>
</feature>
<dbReference type="InterPro" id="IPR002048">
    <property type="entry name" value="EF_hand_dom"/>
</dbReference>
<keyword evidence="2" id="KW-0677">Repeat</keyword>
<dbReference type="InterPro" id="IPR018247">
    <property type="entry name" value="EF_Hand_1_Ca_BS"/>
</dbReference>
<organism evidence="6">
    <name type="scientific">Aureoumbra lagunensis</name>
    <dbReference type="NCBI Taxonomy" id="44058"/>
    <lineage>
        <taxon>Eukaryota</taxon>
        <taxon>Sar</taxon>
        <taxon>Stramenopiles</taxon>
        <taxon>Ochrophyta</taxon>
        <taxon>Pelagophyceae</taxon>
        <taxon>Pelagomonadales</taxon>
        <taxon>Aureoumbra</taxon>
    </lineage>
</organism>
<dbReference type="PROSITE" id="PS00018">
    <property type="entry name" value="EF_HAND_1"/>
    <property type="match status" value="3"/>
</dbReference>
<dbReference type="EMBL" id="HBIJ01003191">
    <property type="protein sequence ID" value="CAE0361477.1"/>
    <property type="molecule type" value="Transcribed_RNA"/>
</dbReference>
<dbReference type="PROSITE" id="PS50222">
    <property type="entry name" value="EF_HAND_2"/>
    <property type="match status" value="4"/>
</dbReference>
<sequence>MDEMQINLNMMNGLAAAGKCGLGWLCVALNRADKNRDALLSNSEFLQAMDAVHWLSSREKQALFLAASRGTGRNEIRWRDFVSRLAGEMSPKRRTFLTQLFQNLFGHRDPSVEEVKACLRGADCQSIVETIRALGLFQPQLSLDGFLEYYRLEACLQSDEQFESQVTALWRATASSSLAQYKGDKNTLATQTPRHDAFLSARQAIQNIGGLIPFIILVRKWRSADSQKCGFLDQDQLCRCIRELDHETDDLEDAVRDLIAQFPNESYEKLIDYIRGELPIARRTLVDAAFDAISSGGGPIEPKVLVQSFDASNHPHVLRGIKSKDQVFQEFIDTFDVGPQGFVTRDDFVEYYAALSAFIEDDHDFEQLVQGVWRLKNQSTQSKTLLVSTNNPQRELPLSKNHTLRAARNKPFPVGVGAIIQRIRSTITGPHGYHQLKQALRKRSQLGLGELIAAFKEVGIENCSRRDAEAIFRSLVDNGESLDPDIAYEAILPPPSQHRAIMIRSAFDCLDASAGGKGFLLPNQIVDRYDANAHPDARNGHKTSEQIRTEFFEHFELGHDGRISRQDLEQYLFALSANEPDDARFNAILSDVWHLDLTYAVGGLVSKKTQKVRLQIALADGRRLVDDLDDTPDLRDAKGRLIEKEALRRLQFHKGLNAISVEEISKDQGNMENDTPVIIHTLANTLSQGDAQYKDRDNNNDDNGIPKTKDELVAAAGPRGNRSIPDVSQKLSEPSPPLDLAALGARLAEQLRDRGQLGFVALRRSFNARANNAGLLNLANFKTAIRSIGLEISESELRSLFSYVDSYGTATVERCLDVIRPRMSSRRAALVDIAFRILDVHDTGTIEPNVLATKFDAVAAPEVLAGRQTKEAVYDDFISAFVVDTNPRTGKAEISRQSFNDYHTDLSAAITDDAYFELFVRNVWHIEPQHLLRAGLTDSKKNDDDIVIVTRRTDGQQTIEHLPGTLRDQLDLNDERAVVTALKDHCGVIALSAVPVTNKAPDLQRGLAPNLAASNAANVQAAADLVARKFESRPRGKKIVGGVASIPTGGDSLPGKAAPARRYQHSLNSSRLQSEIDPGVAAIAGRLRNQLVSNRGIRGLVVLDRKLRAASIDASNGMSRHLTFDEVSRAARDCELDISGKELVALFAACDRDGEGTVDYTEWLGLIRPKLIGARAMSVISAWRRMFGQVQQVVPQDIAKRYNAAAHPEVTAGRATADTVHSEFLESFDIGDDVAGFATFREFENWHTALSATISNDDYFNLLVQSIWSSGLIEEDAKTESNTKSSKTVPLSALARRRRCEPTKFSQPAGAMLGVRDSIRDTFVNDTVPVSTSRQRKFSERKAKTGDFRDVVGIERLLMDLRRQLARHDARGIISLGRKFRNVDENNTKRLSMGKFRQVTKEFGMLELTDAEIRLIFAAMDKDSSGSIAYEEFLRAVRGTMNEQRRAVVNSAFDILDSDGSGVIDPAVIATKFDASQHPAVQNGERVADEIYREFLDQMDVGGEIDGRVTKQEFVQYYENVSSTIDDDSYFELMMRNIWHLSGSIETGNESKLRVVVTHADGSHSKCVVENDFELPRDSADIIDRLRAQGIIDVVGVSKATSDDDLSKEPRTFREVATSRAAGGGTRSSADIRRFSGKKMTGYNNHGGMFSSQIALGGYSDPPPPQKKKSISSTPAIVPATVCHLGFDMQEKDFVSEDLAPNQDNKASGSLGTALKRKDAQAILQMLRKRLIEMGVRGFAGLIRKFHTADTEASKKLSRSEFYQVLQQSSLRVNPSDMDILFSAFDRSGLIDYEEFLYELRGNMSPARLAIVDEAFCFLDTNCSKLIDIDDLVNKYDSSFHPSVLGGTKTSNEMFQEFLDTFECVGEVEGKVTKDEFIHYYENLSASIEDDAYFELILRNTWHLPRGNAQTANPSNTRVLVTHTNGTQSVECIEDDQGLDTSDSSHMIARLKRQGIDAVSVSLYGTATGAADTSKMMSNTYRTTFVLE</sequence>
<keyword evidence="3" id="KW-0106">Calcium</keyword>
<dbReference type="InterPro" id="IPR051581">
    <property type="entry name" value="Ca-bind"/>
</dbReference>
<keyword evidence="1" id="KW-0479">Metal-binding</keyword>
<dbReference type="SMART" id="SM00054">
    <property type="entry name" value="EFh"/>
    <property type="match status" value="8"/>
</dbReference>
<feature type="domain" description="EF-hand" evidence="5">
    <location>
        <begin position="1444"/>
        <end position="1479"/>
    </location>
</feature>
<name>A0A7S3NJF0_9STRA</name>
<gene>
    <name evidence="6" type="ORF">ALAG00032_LOCUS2210</name>
</gene>
<evidence type="ECO:0000256" key="1">
    <source>
        <dbReference type="ARBA" id="ARBA00022723"/>
    </source>
</evidence>
<feature type="domain" description="EF-hand" evidence="5">
    <location>
        <begin position="1408"/>
        <end position="1443"/>
    </location>
</feature>
<evidence type="ECO:0000313" key="6">
    <source>
        <dbReference type="EMBL" id="CAE0361477.1"/>
    </source>
</evidence>